<dbReference type="InterPro" id="IPR003877">
    <property type="entry name" value="SPRY_dom"/>
</dbReference>
<dbReference type="Gene3D" id="3.30.160.60">
    <property type="entry name" value="Classic Zinc Finger"/>
    <property type="match status" value="1"/>
</dbReference>
<evidence type="ECO:0000259" key="7">
    <source>
        <dbReference type="PROSITE" id="PS50188"/>
    </source>
</evidence>
<evidence type="ECO:0000256" key="4">
    <source>
        <dbReference type="PROSITE-ProRule" id="PRU00024"/>
    </source>
</evidence>
<keyword evidence="3" id="KW-0862">Zinc</keyword>
<proteinExistence type="predicted"/>
<comment type="caution">
    <text evidence="8">The sequence shown here is derived from an EMBL/GenBank/DDBJ whole genome shotgun (WGS) entry which is preliminary data.</text>
</comment>
<organism evidence="8 9">
    <name type="scientific">Mugilogobius chulae</name>
    <name type="common">yellowstripe goby</name>
    <dbReference type="NCBI Taxonomy" id="88201"/>
    <lineage>
        <taxon>Eukaryota</taxon>
        <taxon>Metazoa</taxon>
        <taxon>Chordata</taxon>
        <taxon>Craniata</taxon>
        <taxon>Vertebrata</taxon>
        <taxon>Euteleostomi</taxon>
        <taxon>Actinopterygii</taxon>
        <taxon>Neopterygii</taxon>
        <taxon>Teleostei</taxon>
        <taxon>Neoteleostei</taxon>
        <taxon>Acanthomorphata</taxon>
        <taxon>Gobiaria</taxon>
        <taxon>Gobiiformes</taxon>
        <taxon>Gobioidei</taxon>
        <taxon>Gobiidae</taxon>
        <taxon>Gobionellinae</taxon>
        <taxon>Mugilogobius</taxon>
    </lineage>
</organism>
<evidence type="ECO:0000256" key="5">
    <source>
        <dbReference type="SAM" id="Coils"/>
    </source>
</evidence>
<dbReference type="Gene3D" id="4.10.830.40">
    <property type="match status" value="1"/>
</dbReference>
<feature type="coiled-coil region" evidence="5">
    <location>
        <begin position="177"/>
        <end position="211"/>
    </location>
</feature>
<gene>
    <name evidence="8" type="ORF">WMY93_020482</name>
</gene>
<keyword evidence="9" id="KW-1185">Reference proteome</keyword>
<dbReference type="AlphaFoldDB" id="A0AAW0NUI5"/>
<dbReference type="SMART" id="SM00589">
    <property type="entry name" value="PRY"/>
    <property type="match status" value="1"/>
</dbReference>
<dbReference type="SUPFAM" id="SSF57845">
    <property type="entry name" value="B-box zinc-binding domain"/>
    <property type="match status" value="1"/>
</dbReference>
<feature type="domain" description="B box-type" evidence="6">
    <location>
        <begin position="78"/>
        <end position="118"/>
    </location>
</feature>
<dbReference type="PROSITE" id="PS50188">
    <property type="entry name" value="B302_SPRY"/>
    <property type="match status" value="1"/>
</dbReference>
<dbReference type="SUPFAM" id="SSF49899">
    <property type="entry name" value="Concanavalin A-like lectins/glucanases"/>
    <property type="match status" value="1"/>
</dbReference>
<accession>A0AAW0NUI5</accession>
<sequence>MDILMSILHEQQKKSEAAADQCDTGLKDVACDLCTRRKRKASKSCTQCLVSYCEDHLQPHHDVPAMKKHKLIEPVENLEDNICFQHKQVKTRFCLNCKECICDLCQTDKHTDHRIEPVELAQEQLQAAQLSVQHRVQVLESDISLLQQELPAINESADKVVSEIENKLQAFLIQKIKQQQQTEITRVQNLLKQLQQMLAEEKKQDTELEQIAQIKSYTDFFKQWSSVSAKEDNTSITSAIPEHPSPLKYFEQAFMAVSEFVKGFENLTQTVIEENVSLTQNSEFLQYSTEITLNRNTASNTLALSEYSTKVAYSIEKQSRSPHPDRFIDKPQVLSIKALPPRCYWEVEWTGISVLVGVAYKAIMREGPESEFGNNNKSWMLECQKKRGYSFKHNSKKEDLRVPCQSHRIRVFLDYKAGILSFYEVSETNKFTNSSTNHLQSYDYIYKEALRWTWTLFEKCNCKDVCQRRQIEAKTPNLPEY</sequence>
<evidence type="ECO:0000313" key="9">
    <source>
        <dbReference type="Proteomes" id="UP001460270"/>
    </source>
</evidence>
<dbReference type="Pfam" id="PF25600">
    <property type="entry name" value="TRIM_CC"/>
    <property type="match status" value="1"/>
</dbReference>
<evidence type="ECO:0000256" key="2">
    <source>
        <dbReference type="ARBA" id="ARBA00022771"/>
    </source>
</evidence>
<evidence type="ECO:0000256" key="3">
    <source>
        <dbReference type="ARBA" id="ARBA00022833"/>
    </source>
</evidence>
<dbReference type="PANTHER" id="PTHR25465:SF5">
    <property type="entry name" value="E3 UBIQUITIN_ISG15 LIGASE TRIM25-RELATED"/>
    <property type="match status" value="1"/>
</dbReference>
<dbReference type="PROSITE" id="PS50119">
    <property type="entry name" value="ZF_BBOX"/>
    <property type="match status" value="1"/>
</dbReference>
<dbReference type="GO" id="GO:0008270">
    <property type="term" value="F:zinc ion binding"/>
    <property type="evidence" value="ECO:0007669"/>
    <property type="project" value="UniProtKB-KW"/>
</dbReference>
<keyword evidence="1" id="KW-0479">Metal-binding</keyword>
<dbReference type="InterPro" id="IPR006574">
    <property type="entry name" value="PRY"/>
</dbReference>
<dbReference type="InterPro" id="IPR001870">
    <property type="entry name" value="B30.2/SPRY"/>
</dbReference>
<feature type="domain" description="B30.2/SPRY" evidence="7">
    <location>
        <begin position="271"/>
        <end position="481"/>
    </location>
</feature>
<dbReference type="Proteomes" id="UP001460270">
    <property type="component" value="Unassembled WGS sequence"/>
</dbReference>
<dbReference type="Gene3D" id="2.60.120.920">
    <property type="match status" value="1"/>
</dbReference>
<dbReference type="InterPro" id="IPR000315">
    <property type="entry name" value="Znf_B-box"/>
</dbReference>
<dbReference type="GO" id="GO:0005737">
    <property type="term" value="C:cytoplasm"/>
    <property type="evidence" value="ECO:0007669"/>
    <property type="project" value="UniProtKB-ARBA"/>
</dbReference>
<dbReference type="PANTHER" id="PTHR25465">
    <property type="entry name" value="B-BOX DOMAIN CONTAINING"/>
    <property type="match status" value="1"/>
</dbReference>
<dbReference type="InterPro" id="IPR043136">
    <property type="entry name" value="B30.2/SPRY_sf"/>
</dbReference>
<dbReference type="InterPro" id="IPR013320">
    <property type="entry name" value="ConA-like_dom_sf"/>
</dbReference>
<dbReference type="InterPro" id="IPR003879">
    <property type="entry name" value="Butyrophylin_SPRY"/>
</dbReference>
<evidence type="ECO:0000259" key="6">
    <source>
        <dbReference type="PROSITE" id="PS50119"/>
    </source>
</evidence>
<evidence type="ECO:0000256" key="1">
    <source>
        <dbReference type="ARBA" id="ARBA00022723"/>
    </source>
</evidence>
<keyword evidence="5" id="KW-0175">Coiled coil</keyword>
<dbReference type="Pfam" id="PF13765">
    <property type="entry name" value="PRY"/>
    <property type="match status" value="1"/>
</dbReference>
<dbReference type="InterPro" id="IPR051051">
    <property type="entry name" value="E3_ubiq-ligase_TRIM/RNF"/>
</dbReference>
<dbReference type="InterPro" id="IPR058030">
    <property type="entry name" value="TRIM8/14/16/25/29/45/65_CC"/>
</dbReference>
<dbReference type="EMBL" id="JBBPFD010000014">
    <property type="protein sequence ID" value="KAK7899629.1"/>
    <property type="molecule type" value="Genomic_DNA"/>
</dbReference>
<keyword evidence="2 4" id="KW-0863">Zinc-finger</keyword>
<dbReference type="PRINTS" id="PR01407">
    <property type="entry name" value="BUTYPHLNCDUF"/>
</dbReference>
<reference evidence="9" key="1">
    <citation type="submission" date="2024-04" db="EMBL/GenBank/DDBJ databases">
        <title>Salinicola lusitanus LLJ914,a marine bacterium isolated from the Okinawa Trough.</title>
        <authorList>
            <person name="Li J."/>
        </authorList>
    </citation>
    <scope>NUCLEOTIDE SEQUENCE [LARGE SCALE GENOMIC DNA]</scope>
</reference>
<name>A0AAW0NUI5_9GOBI</name>
<dbReference type="Pfam" id="PF00622">
    <property type="entry name" value="SPRY"/>
    <property type="match status" value="1"/>
</dbReference>
<evidence type="ECO:0000313" key="8">
    <source>
        <dbReference type="EMBL" id="KAK7899629.1"/>
    </source>
</evidence>
<protein>
    <submittedName>
        <fullName evidence="8">Uncharacterized protein</fullName>
    </submittedName>
</protein>
<dbReference type="Pfam" id="PF00643">
    <property type="entry name" value="zf-B_box"/>
    <property type="match status" value="1"/>
</dbReference>